<dbReference type="Proteomes" id="UP000582090">
    <property type="component" value="Unassembled WGS sequence"/>
</dbReference>
<protein>
    <recommendedName>
        <fullName evidence="3">Transposase</fullName>
    </recommendedName>
</protein>
<sequence>MKEIARTKGVLHDAAAVGRLTVLVARLFNKGLRERDELLSAAMESYSALAMPSLQASE</sequence>
<evidence type="ECO:0008006" key="3">
    <source>
        <dbReference type="Google" id="ProtNLM"/>
    </source>
</evidence>
<keyword evidence="2" id="KW-1185">Reference proteome</keyword>
<evidence type="ECO:0000313" key="2">
    <source>
        <dbReference type="Proteomes" id="UP000582090"/>
    </source>
</evidence>
<reference evidence="1 2" key="1">
    <citation type="submission" date="2020-08" db="EMBL/GenBank/DDBJ databases">
        <title>Genomic Encyclopedia of Type Strains, Phase IV (KMG-IV): sequencing the most valuable type-strain genomes for metagenomic binning, comparative biology and taxonomic classification.</title>
        <authorList>
            <person name="Goeker M."/>
        </authorList>
    </citation>
    <scope>NUCLEOTIDE SEQUENCE [LARGE SCALE GENOMIC DNA]</scope>
    <source>
        <strain evidence="1 2">DSM 26575</strain>
    </source>
</reference>
<accession>A0A7W6CR99</accession>
<organism evidence="1 2">
    <name type="scientific">Rhizobium metallidurans</name>
    <dbReference type="NCBI Taxonomy" id="1265931"/>
    <lineage>
        <taxon>Bacteria</taxon>
        <taxon>Pseudomonadati</taxon>
        <taxon>Pseudomonadota</taxon>
        <taxon>Alphaproteobacteria</taxon>
        <taxon>Hyphomicrobiales</taxon>
        <taxon>Rhizobiaceae</taxon>
        <taxon>Rhizobium/Agrobacterium group</taxon>
        <taxon>Rhizobium</taxon>
    </lineage>
</organism>
<name>A0A7W6CR99_9HYPH</name>
<evidence type="ECO:0000313" key="1">
    <source>
        <dbReference type="EMBL" id="MBB3965762.1"/>
    </source>
</evidence>
<gene>
    <name evidence="1" type="ORF">GGQ67_003441</name>
</gene>
<dbReference type="AlphaFoldDB" id="A0A7W6CR99"/>
<dbReference type="RefSeq" id="WP_246400205.1">
    <property type="nucleotide sequence ID" value="NZ_JACIDW010000012.1"/>
</dbReference>
<proteinExistence type="predicted"/>
<dbReference type="EMBL" id="JACIDW010000012">
    <property type="protein sequence ID" value="MBB3965762.1"/>
    <property type="molecule type" value="Genomic_DNA"/>
</dbReference>
<comment type="caution">
    <text evidence="1">The sequence shown here is derived from an EMBL/GenBank/DDBJ whole genome shotgun (WGS) entry which is preliminary data.</text>
</comment>